<sequence>MYTFRLLALPAELRLIIYEFAFTDLQRRLQRRKSNSNALRLSFLNTCPLIRKEALPPYEKELNRILTESRSLVAKLKSKAHTLDHWWLKAWDLDLEDEFKAIDEKWSLVQRRLMVAEYSYSQLKKVVVQERRKIKAALVEMEKGDRETEKERL</sequence>
<keyword evidence="2" id="KW-1185">Reference proteome</keyword>
<dbReference type="AlphaFoldDB" id="A0A8H6R782"/>
<protein>
    <recommendedName>
        <fullName evidence="3">F-box domain-containing protein</fullName>
    </recommendedName>
</protein>
<evidence type="ECO:0000313" key="1">
    <source>
        <dbReference type="EMBL" id="KAF7185132.1"/>
    </source>
</evidence>
<dbReference type="OrthoDB" id="3645509at2759"/>
<proteinExistence type="predicted"/>
<evidence type="ECO:0000313" key="2">
    <source>
        <dbReference type="Proteomes" id="UP000660729"/>
    </source>
</evidence>
<organism evidence="1 2">
    <name type="scientific">Pseudocercospora fuligena</name>
    <dbReference type="NCBI Taxonomy" id="685502"/>
    <lineage>
        <taxon>Eukaryota</taxon>
        <taxon>Fungi</taxon>
        <taxon>Dikarya</taxon>
        <taxon>Ascomycota</taxon>
        <taxon>Pezizomycotina</taxon>
        <taxon>Dothideomycetes</taxon>
        <taxon>Dothideomycetidae</taxon>
        <taxon>Mycosphaerellales</taxon>
        <taxon>Mycosphaerellaceae</taxon>
        <taxon>Pseudocercospora</taxon>
    </lineage>
</organism>
<gene>
    <name evidence="1" type="ORF">HII31_13407</name>
</gene>
<accession>A0A8H6R782</accession>
<dbReference type="EMBL" id="JABCIY010000342">
    <property type="protein sequence ID" value="KAF7185132.1"/>
    <property type="molecule type" value="Genomic_DNA"/>
</dbReference>
<reference evidence="1" key="1">
    <citation type="submission" date="2020-04" db="EMBL/GenBank/DDBJ databases">
        <title>Draft genome resource of the tomato pathogen Pseudocercospora fuligena.</title>
        <authorList>
            <person name="Zaccaron A."/>
        </authorList>
    </citation>
    <scope>NUCLEOTIDE SEQUENCE</scope>
    <source>
        <strain evidence="1">PF001</strain>
    </source>
</reference>
<evidence type="ECO:0008006" key="3">
    <source>
        <dbReference type="Google" id="ProtNLM"/>
    </source>
</evidence>
<name>A0A8H6R782_9PEZI</name>
<dbReference type="Proteomes" id="UP000660729">
    <property type="component" value="Unassembled WGS sequence"/>
</dbReference>
<comment type="caution">
    <text evidence="1">The sequence shown here is derived from an EMBL/GenBank/DDBJ whole genome shotgun (WGS) entry which is preliminary data.</text>
</comment>